<dbReference type="InterPro" id="IPR000326">
    <property type="entry name" value="PAP2/HPO"/>
</dbReference>
<evidence type="ECO:0000256" key="1">
    <source>
        <dbReference type="SAM" id="MobiDB-lite"/>
    </source>
</evidence>
<keyword evidence="4" id="KW-1185">Reference proteome</keyword>
<dbReference type="KEGG" id="ima:PO878_15585"/>
<organism evidence="3 4">
    <name type="scientific">Iamia majanohamensis</name>
    <dbReference type="NCBI Taxonomy" id="467976"/>
    <lineage>
        <taxon>Bacteria</taxon>
        <taxon>Bacillati</taxon>
        <taxon>Actinomycetota</taxon>
        <taxon>Acidimicrobiia</taxon>
        <taxon>Acidimicrobiales</taxon>
        <taxon>Iamiaceae</taxon>
        <taxon>Iamia</taxon>
    </lineage>
</organism>
<dbReference type="PANTHER" id="PTHR14969">
    <property type="entry name" value="SPHINGOSINE-1-PHOSPHATE PHOSPHOHYDROLASE"/>
    <property type="match status" value="1"/>
</dbReference>
<evidence type="ECO:0000313" key="3">
    <source>
        <dbReference type="EMBL" id="WCO65924.1"/>
    </source>
</evidence>
<accession>A0AAE9Y7V5</accession>
<reference evidence="3" key="1">
    <citation type="submission" date="2023-01" db="EMBL/GenBank/DDBJ databases">
        <title>The diversity of Class Acidimicrobiia in South China Sea sediment environments and the proposal of Iamia marina sp. nov., a novel species of the genus Iamia.</title>
        <authorList>
            <person name="He Y."/>
            <person name="Tian X."/>
        </authorList>
    </citation>
    <scope>NUCLEOTIDE SEQUENCE</scope>
    <source>
        <strain evidence="3">DSM 19957</strain>
    </source>
</reference>
<evidence type="ECO:0000313" key="4">
    <source>
        <dbReference type="Proteomes" id="UP001216390"/>
    </source>
</evidence>
<sequence length="220" mass="23541">MAATDPRVDPPEPEGPADGEAPVDAVVEAVGEIAQGPPPDWSRDLTSRLRGFDDAVDAVFEARLRGRAPVDRVMYSVTELADFSLLWHLLGASRALRSDRHALEAIRLSAVLGVESTVVNGVLKSLFKRERPVPASPRPHHLRIPLTTSFPSGHASAAFCAATLLADGRPRATKAGWYGLAGVVASSRVHVKIHHASDVLGGVAVGLVVGRVARRLWRRP</sequence>
<dbReference type="SUPFAM" id="SSF48317">
    <property type="entry name" value="Acid phosphatase/Vanadium-dependent haloperoxidase"/>
    <property type="match status" value="1"/>
</dbReference>
<dbReference type="SMART" id="SM00014">
    <property type="entry name" value="acidPPc"/>
    <property type="match status" value="1"/>
</dbReference>
<feature type="domain" description="Phosphatidic acid phosphatase type 2/haloperoxidase" evidence="2">
    <location>
        <begin position="106"/>
        <end position="214"/>
    </location>
</feature>
<name>A0AAE9Y7V5_9ACTN</name>
<gene>
    <name evidence="3" type="ORF">PO878_15585</name>
</gene>
<dbReference type="PANTHER" id="PTHR14969:SF13">
    <property type="entry name" value="AT30094P"/>
    <property type="match status" value="1"/>
</dbReference>
<evidence type="ECO:0000259" key="2">
    <source>
        <dbReference type="SMART" id="SM00014"/>
    </source>
</evidence>
<dbReference type="InterPro" id="IPR036938">
    <property type="entry name" value="PAP2/HPO_sf"/>
</dbReference>
<dbReference type="EMBL" id="CP116942">
    <property type="protein sequence ID" value="WCO65924.1"/>
    <property type="molecule type" value="Genomic_DNA"/>
</dbReference>
<dbReference type="RefSeq" id="WP_272735450.1">
    <property type="nucleotide sequence ID" value="NZ_CP116942.1"/>
</dbReference>
<dbReference type="CDD" id="cd01610">
    <property type="entry name" value="PAP2_like"/>
    <property type="match status" value="1"/>
</dbReference>
<protein>
    <submittedName>
        <fullName evidence="3">Phosphatase PAP2 family protein</fullName>
    </submittedName>
</protein>
<feature type="compositionally biased region" description="Basic and acidic residues" evidence="1">
    <location>
        <begin position="1"/>
        <end position="10"/>
    </location>
</feature>
<dbReference type="AlphaFoldDB" id="A0AAE9Y7V5"/>
<dbReference type="Pfam" id="PF01569">
    <property type="entry name" value="PAP2"/>
    <property type="match status" value="1"/>
</dbReference>
<proteinExistence type="predicted"/>
<dbReference type="Gene3D" id="1.20.144.10">
    <property type="entry name" value="Phosphatidic acid phosphatase type 2/haloperoxidase"/>
    <property type="match status" value="1"/>
</dbReference>
<dbReference type="Proteomes" id="UP001216390">
    <property type="component" value="Chromosome"/>
</dbReference>
<feature type="region of interest" description="Disordered" evidence="1">
    <location>
        <begin position="1"/>
        <end position="24"/>
    </location>
</feature>